<dbReference type="Pfam" id="PF04055">
    <property type="entry name" value="Radical_SAM"/>
    <property type="match status" value="1"/>
</dbReference>
<dbReference type="SUPFAM" id="SSF102114">
    <property type="entry name" value="Radical SAM enzymes"/>
    <property type="match status" value="1"/>
</dbReference>
<reference evidence="8" key="1">
    <citation type="journal article" date="2019" name="Int. J. Syst. Evol. Microbiol.">
        <title>The Global Catalogue of Microorganisms (GCM) 10K type strain sequencing project: providing services to taxonomists for standard genome sequencing and annotation.</title>
        <authorList>
            <consortium name="The Broad Institute Genomics Platform"/>
            <consortium name="The Broad Institute Genome Sequencing Center for Infectious Disease"/>
            <person name="Wu L."/>
            <person name="Ma J."/>
        </authorList>
    </citation>
    <scope>NUCLEOTIDE SEQUENCE [LARGE SCALE GENOMIC DNA]</scope>
    <source>
        <strain evidence="8">JCM 17137</strain>
    </source>
</reference>
<keyword evidence="2" id="KW-0949">S-adenosyl-L-methionine</keyword>
<dbReference type="EMBL" id="BAABDD010000037">
    <property type="protein sequence ID" value="GAA3763002.1"/>
    <property type="molecule type" value="Genomic_DNA"/>
</dbReference>
<dbReference type="InterPro" id="IPR007197">
    <property type="entry name" value="rSAM"/>
</dbReference>
<evidence type="ECO:0000256" key="5">
    <source>
        <dbReference type="ARBA" id="ARBA00023014"/>
    </source>
</evidence>
<keyword evidence="3" id="KW-0479">Metal-binding</keyword>
<dbReference type="InterPro" id="IPR058240">
    <property type="entry name" value="rSAM_sf"/>
</dbReference>
<evidence type="ECO:0000259" key="6">
    <source>
        <dbReference type="Pfam" id="PF04055"/>
    </source>
</evidence>
<feature type="domain" description="Radical SAM core" evidence="6">
    <location>
        <begin position="13"/>
        <end position="92"/>
    </location>
</feature>
<dbReference type="InterPro" id="IPR051198">
    <property type="entry name" value="BchE-like"/>
</dbReference>
<keyword evidence="5" id="KW-0411">Iron-sulfur</keyword>
<organism evidence="7 8">
    <name type="scientific">Salinactinospora qingdaonensis</name>
    <dbReference type="NCBI Taxonomy" id="702744"/>
    <lineage>
        <taxon>Bacteria</taxon>
        <taxon>Bacillati</taxon>
        <taxon>Actinomycetota</taxon>
        <taxon>Actinomycetes</taxon>
        <taxon>Streptosporangiales</taxon>
        <taxon>Nocardiopsidaceae</taxon>
        <taxon>Salinactinospora</taxon>
    </lineage>
</organism>
<evidence type="ECO:0000256" key="4">
    <source>
        <dbReference type="ARBA" id="ARBA00023004"/>
    </source>
</evidence>
<proteinExistence type="predicted"/>
<comment type="caution">
    <text evidence="7">The sequence shown here is derived from an EMBL/GenBank/DDBJ whole genome shotgun (WGS) entry which is preliminary data.</text>
</comment>
<comment type="cofactor">
    <cofactor evidence="1">
        <name>[4Fe-4S] cluster</name>
        <dbReference type="ChEBI" id="CHEBI:49883"/>
    </cofactor>
</comment>
<keyword evidence="8" id="KW-1185">Reference proteome</keyword>
<name>A0ABP7GEI8_9ACTN</name>
<evidence type="ECO:0000256" key="2">
    <source>
        <dbReference type="ARBA" id="ARBA00022691"/>
    </source>
</evidence>
<dbReference type="Proteomes" id="UP001500908">
    <property type="component" value="Unassembled WGS sequence"/>
</dbReference>
<dbReference type="PANTHER" id="PTHR43409">
    <property type="entry name" value="ANAEROBIC MAGNESIUM-PROTOPORPHYRIN IX MONOMETHYL ESTER CYCLASE-RELATED"/>
    <property type="match status" value="1"/>
</dbReference>
<evidence type="ECO:0000313" key="8">
    <source>
        <dbReference type="Proteomes" id="UP001500908"/>
    </source>
</evidence>
<evidence type="ECO:0000313" key="7">
    <source>
        <dbReference type="EMBL" id="GAA3763002.1"/>
    </source>
</evidence>
<accession>A0ABP7GEI8</accession>
<keyword evidence="4" id="KW-0408">Iron</keyword>
<dbReference type="RefSeq" id="WP_344976295.1">
    <property type="nucleotide sequence ID" value="NZ_BAABDD010000037.1"/>
</dbReference>
<sequence>MREKTSTPPAWLHHADEATLDLLAANGLREVAQGIDSGSERVLSHVDKRITKDMSRSVVRRLVSRSIHVKGYFILGFPTETRTETAQTVDLVHELWDLTEGQPGRFRSSVFEFRPYPGTPE</sequence>
<gene>
    <name evidence="7" type="ORF">GCM10022402_45680</name>
</gene>
<evidence type="ECO:0000256" key="3">
    <source>
        <dbReference type="ARBA" id="ARBA00022723"/>
    </source>
</evidence>
<evidence type="ECO:0000256" key="1">
    <source>
        <dbReference type="ARBA" id="ARBA00001966"/>
    </source>
</evidence>
<dbReference type="Gene3D" id="3.30.750.200">
    <property type="match status" value="1"/>
</dbReference>
<protein>
    <recommendedName>
        <fullName evidence="6">Radical SAM core domain-containing protein</fullName>
    </recommendedName>
</protein>